<proteinExistence type="predicted"/>
<feature type="region of interest" description="Disordered" evidence="1">
    <location>
        <begin position="157"/>
        <end position="178"/>
    </location>
</feature>
<reference evidence="2" key="1">
    <citation type="submission" date="2020-08" db="EMBL/GenBank/DDBJ databases">
        <title>Multicomponent nature underlies the extraordinary mechanical properties of spider dragline silk.</title>
        <authorList>
            <person name="Kono N."/>
            <person name="Nakamura H."/>
            <person name="Mori M."/>
            <person name="Yoshida Y."/>
            <person name="Ohtoshi R."/>
            <person name="Malay A.D."/>
            <person name="Moran D.A.P."/>
            <person name="Tomita M."/>
            <person name="Numata K."/>
            <person name="Arakawa K."/>
        </authorList>
    </citation>
    <scope>NUCLEOTIDE SEQUENCE</scope>
</reference>
<keyword evidence="3" id="KW-1185">Reference proteome</keyword>
<organism evidence="2 3">
    <name type="scientific">Nephila pilipes</name>
    <name type="common">Giant wood spider</name>
    <name type="synonym">Nephila maculata</name>
    <dbReference type="NCBI Taxonomy" id="299642"/>
    <lineage>
        <taxon>Eukaryota</taxon>
        <taxon>Metazoa</taxon>
        <taxon>Ecdysozoa</taxon>
        <taxon>Arthropoda</taxon>
        <taxon>Chelicerata</taxon>
        <taxon>Arachnida</taxon>
        <taxon>Araneae</taxon>
        <taxon>Araneomorphae</taxon>
        <taxon>Entelegynae</taxon>
        <taxon>Araneoidea</taxon>
        <taxon>Nephilidae</taxon>
        <taxon>Nephila</taxon>
    </lineage>
</organism>
<evidence type="ECO:0000313" key="3">
    <source>
        <dbReference type="Proteomes" id="UP000887013"/>
    </source>
</evidence>
<feature type="compositionally biased region" description="Polar residues" evidence="1">
    <location>
        <begin position="160"/>
        <end position="178"/>
    </location>
</feature>
<dbReference type="AlphaFoldDB" id="A0A8X6Q481"/>
<accession>A0A8X6Q481</accession>
<dbReference type="OrthoDB" id="10666856at2759"/>
<evidence type="ECO:0000313" key="2">
    <source>
        <dbReference type="EMBL" id="GFT95190.1"/>
    </source>
</evidence>
<feature type="compositionally biased region" description="Polar residues" evidence="1">
    <location>
        <begin position="211"/>
        <end position="234"/>
    </location>
</feature>
<feature type="region of interest" description="Disordered" evidence="1">
    <location>
        <begin position="198"/>
        <end position="234"/>
    </location>
</feature>
<gene>
    <name evidence="2" type="ORF">NPIL_421531</name>
</gene>
<dbReference type="EMBL" id="BMAW01026054">
    <property type="protein sequence ID" value="GFT95190.1"/>
    <property type="molecule type" value="Genomic_DNA"/>
</dbReference>
<name>A0A8X6Q481_NEPPI</name>
<comment type="caution">
    <text evidence="2">The sequence shown here is derived from an EMBL/GenBank/DDBJ whole genome shotgun (WGS) entry which is preliminary data.</text>
</comment>
<protein>
    <submittedName>
        <fullName evidence="2">Uncharacterized protein</fullName>
    </submittedName>
</protein>
<dbReference type="Proteomes" id="UP000887013">
    <property type="component" value="Unassembled WGS sequence"/>
</dbReference>
<evidence type="ECO:0000256" key="1">
    <source>
        <dbReference type="SAM" id="MobiDB-lite"/>
    </source>
</evidence>
<sequence>MRHAQLFPFLYGAQDMEKLQLELQRWKNEKENIEGKLSLLYPCPNPGCLHNQQLNIIMSNINSKTNNLPTTNKKRQHENTADGFIIPTKTAKQPKILQNKSITETLSKFNTLRINNIVDVAEALPPPSIKIPPVMMKLNSNYDLLLQEIHHIAPAAGKATTKSNNRNKTFTSTETRPNISYAQALSNNSNQQRALLDRVRAEASSEPRGENNPNSQNKIHNNNQQNDSDNGFTMSDTIKKLKSLFLSFPNLKESLPKNEQSS</sequence>
<feature type="compositionally biased region" description="Basic and acidic residues" evidence="1">
    <location>
        <begin position="198"/>
        <end position="209"/>
    </location>
</feature>